<comment type="caution">
    <text evidence="4">The sequence shown here is derived from an EMBL/GenBank/DDBJ whole genome shotgun (WGS) entry which is preliminary data.</text>
</comment>
<name>U2F687_9BACT</name>
<dbReference type="InterPro" id="IPR001867">
    <property type="entry name" value="OmpR/PhoB-type_DNA-bd"/>
</dbReference>
<dbReference type="Pfam" id="PF00486">
    <property type="entry name" value="Trans_reg_C"/>
    <property type="match status" value="1"/>
</dbReference>
<evidence type="ECO:0000256" key="1">
    <source>
        <dbReference type="ARBA" id="ARBA00023125"/>
    </source>
</evidence>
<feature type="domain" description="OmpR/PhoB-type" evidence="3">
    <location>
        <begin position="46"/>
        <end position="139"/>
    </location>
</feature>
<dbReference type="AlphaFoldDB" id="U2F687"/>
<dbReference type="SUPFAM" id="SSF46894">
    <property type="entry name" value="C-terminal effector domain of the bipartite response regulators"/>
    <property type="match status" value="1"/>
</dbReference>
<dbReference type="PATRIC" id="fig|1242965.3.peg.842"/>
<dbReference type="GO" id="GO:0003677">
    <property type="term" value="F:DNA binding"/>
    <property type="evidence" value="ECO:0007669"/>
    <property type="project" value="UniProtKB-UniRule"/>
</dbReference>
<proteinExistence type="predicted"/>
<dbReference type="GO" id="GO:0000160">
    <property type="term" value="P:phosphorelay signal transduction system"/>
    <property type="evidence" value="ECO:0007669"/>
    <property type="project" value="InterPro"/>
</dbReference>
<dbReference type="RefSeq" id="WP_021092544.1">
    <property type="nucleotide sequence ID" value="NZ_ANNJ01000005.1"/>
</dbReference>
<keyword evidence="1 2" id="KW-0238">DNA-binding</keyword>
<dbReference type="EMBL" id="ANNJ01000005">
    <property type="protein sequence ID" value="ERJ32041.1"/>
    <property type="molecule type" value="Genomic_DNA"/>
</dbReference>
<dbReference type="GO" id="GO:0006355">
    <property type="term" value="P:regulation of DNA-templated transcription"/>
    <property type="evidence" value="ECO:0007669"/>
    <property type="project" value="InterPro"/>
</dbReference>
<reference evidence="4 5" key="1">
    <citation type="journal article" date="2013" name="BMC Genomics">
        <title>Comparative genomics of Campylobacter concisus isolates reveals genetic diversity and provides insights into disease association.</title>
        <authorList>
            <person name="Deshpande N.P."/>
            <person name="Kaakoush N.O."/>
            <person name="Wilkins M.R."/>
            <person name="Mitchell H.M."/>
        </authorList>
    </citation>
    <scope>NUCLEOTIDE SEQUENCE [LARGE SCALE GENOMIC DNA]</scope>
    <source>
        <strain evidence="4 5">UNSW2</strain>
    </source>
</reference>
<feature type="DNA-binding region" description="OmpR/PhoB-type" evidence="2">
    <location>
        <begin position="46"/>
        <end position="139"/>
    </location>
</feature>
<dbReference type="CDD" id="cd00383">
    <property type="entry name" value="trans_reg_C"/>
    <property type="match status" value="1"/>
</dbReference>
<evidence type="ECO:0000256" key="2">
    <source>
        <dbReference type="PROSITE-ProRule" id="PRU01091"/>
    </source>
</evidence>
<dbReference type="SMART" id="SM00862">
    <property type="entry name" value="Trans_reg_C"/>
    <property type="match status" value="1"/>
</dbReference>
<evidence type="ECO:0000313" key="4">
    <source>
        <dbReference type="EMBL" id="ERJ32041.1"/>
    </source>
</evidence>
<dbReference type="InterPro" id="IPR016032">
    <property type="entry name" value="Sig_transdc_resp-reg_C-effctor"/>
</dbReference>
<evidence type="ECO:0000259" key="3">
    <source>
        <dbReference type="PROSITE" id="PS51755"/>
    </source>
</evidence>
<protein>
    <recommendedName>
        <fullName evidence="3">OmpR/PhoB-type domain-containing protein</fullName>
    </recommendedName>
</protein>
<evidence type="ECO:0000313" key="5">
    <source>
        <dbReference type="Proteomes" id="UP000016625"/>
    </source>
</evidence>
<dbReference type="InterPro" id="IPR036388">
    <property type="entry name" value="WH-like_DNA-bd_sf"/>
</dbReference>
<dbReference type="Gene3D" id="1.10.10.10">
    <property type="entry name" value="Winged helix-like DNA-binding domain superfamily/Winged helix DNA-binding domain"/>
    <property type="match status" value="1"/>
</dbReference>
<dbReference type="Proteomes" id="UP000016625">
    <property type="component" value="Unassembled WGS sequence"/>
</dbReference>
<organism evidence="4 5">
    <name type="scientific">Campylobacter concisus UNSW2</name>
    <dbReference type="NCBI Taxonomy" id="1242965"/>
    <lineage>
        <taxon>Bacteria</taxon>
        <taxon>Pseudomonadati</taxon>
        <taxon>Campylobacterota</taxon>
        <taxon>Epsilonproteobacteria</taxon>
        <taxon>Campylobacterales</taxon>
        <taxon>Campylobacteraceae</taxon>
        <taxon>Campylobacter</taxon>
    </lineage>
</organism>
<accession>U2F687</accession>
<sequence length="139" mass="16444">MFLLDERVPSVFKRIYYARVNDFIIKPFCPEEFLFHVFRLCKVLLGSKFELKNSLVFDKDSQCIRKEDEVIYLGKKESQLLEILCKNSPHVVTYDEIDHHLYKNETLSQDRIRSLVLEIRAKIPTICLKTVRGTGYKVE</sequence>
<dbReference type="PROSITE" id="PS51755">
    <property type="entry name" value="OMPR_PHOB"/>
    <property type="match status" value="1"/>
</dbReference>
<gene>
    <name evidence="4" type="ORF">UNSW2_359</name>
</gene>